<dbReference type="OrthoDB" id="365502at2759"/>
<protein>
    <submittedName>
        <fullName evidence="1">Uncharacterized protein</fullName>
    </submittedName>
</protein>
<dbReference type="EMBL" id="LN871599">
    <property type="protein sequence ID" value="CCF75189.1"/>
    <property type="molecule type" value="Genomic_DNA"/>
</dbReference>
<reference evidence="1 2" key="3">
    <citation type="journal article" date="2016" name="Sci. Rep.">
        <title>Genome-wide diversity and gene expression profiling of Babesia microti isolates identify polymorphic genes that mediate host-pathogen interactions.</title>
        <authorList>
            <person name="Silva J.C."/>
            <person name="Cornillot E."/>
            <person name="McCracken C."/>
            <person name="Usmani-Brown S."/>
            <person name="Dwivedi A."/>
            <person name="Ifeonu O.O."/>
            <person name="Crabtree J."/>
            <person name="Gotia H.T."/>
            <person name="Virji A.Z."/>
            <person name="Reynes C."/>
            <person name="Colinge J."/>
            <person name="Kumar V."/>
            <person name="Lawres L."/>
            <person name="Pazzi J.E."/>
            <person name="Pablo J.V."/>
            <person name="Hung C."/>
            <person name="Brancato J."/>
            <person name="Kumari P."/>
            <person name="Orvis J."/>
            <person name="Tretina K."/>
            <person name="Chibucos M."/>
            <person name="Ott S."/>
            <person name="Sadzewicz L."/>
            <person name="Sengamalay N."/>
            <person name="Shetty A.C."/>
            <person name="Su Q."/>
            <person name="Tallon L."/>
            <person name="Fraser C.M."/>
            <person name="Frutos R."/>
            <person name="Molina D.M."/>
            <person name="Krause P.J."/>
            <person name="Ben Mamoun C."/>
        </authorList>
    </citation>
    <scope>NUCLEOTIDE SEQUENCE [LARGE SCALE GENOMIC DNA]</scope>
    <source>
        <strain evidence="1 2">RI</strain>
    </source>
</reference>
<dbReference type="KEGG" id="bmic:BmR1_04g04950"/>
<reference evidence="1 2" key="1">
    <citation type="journal article" date="2012" name="Nucleic Acids Res.">
        <title>Sequencing of the smallest Apicomplexan genome from the human pathogen Babesia microti.</title>
        <authorList>
            <person name="Cornillot E."/>
            <person name="Hadj-Kaddour K."/>
            <person name="Dassouli A."/>
            <person name="Noel B."/>
            <person name="Ranwez V."/>
            <person name="Vacherie B."/>
            <person name="Augagneur Y."/>
            <person name="Bres V."/>
            <person name="Duclos A."/>
            <person name="Randazzo S."/>
            <person name="Carcy B."/>
            <person name="Debierre-Grockiego F."/>
            <person name="Delbecq S."/>
            <person name="Moubri-Menage K."/>
            <person name="Shams-Eldin H."/>
            <person name="Usmani-Brown S."/>
            <person name="Bringaud F."/>
            <person name="Wincker P."/>
            <person name="Vivares C.P."/>
            <person name="Schwarz R.T."/>
            <person name="Schetters T.P."/>
            <person name="Krause P.J."/>
            <person name="Gorenflot A."/>
            <person name="Berry V."/>
            <person name="Barbe V."/>
            <person name="Ben Mamoun C."/>
        </authorList>
    </citation>
    <scope>NUCLEOTIDE SEQUENCE [LARGE SCALE GENOMIC DNA]</scope>
    <source>
        <strain evidence="1 2">RI</strain>
    </source>
</reference>
<evidence type="ECO:0000313" key="2">
    <source>
        <dbReference type="Proteomes" id="UP000002899"/>
    </source>
</evidence>
<name>I7I9K3_BABMR</name>
<dbReference type="VEuPathDB" id="PiroplasmaDB:BmR1_04g04950"/>
<keyword evidence="2" id="KW-1185">Reference proteome</keyword>
<dbReference type="AlphaFoldDB" id="I7I9K3"/>
<dbReference type="GeneID" id="24425635"/>
<organism evidence="1 2">
    <name type="scientific">Babesia microti (strain RI)</name>
    <dbReference type="NCBI Taxonomy" id="1133968"/>
    <lineage>
        <taxon>Eukaryota</taxon>
        <taxon>Sar</taxon>
        <taxon>Alveolata</taxon>
        <taxon>Apicomplexa</taxon>
        <taxon>Aconoidasida</taxon>
        <taxon>Piroplasmida</taxon>
        <taxon>Babesiidae</taxon>
        <taxon>Babesia</taxon>
    </lineage>
</organism>
<reference evidence="1 2" key="2">
    <citation type="journal article" date="2013" name="PLoS ONE">
        <title>Whole genome mapping and re-organization of the nuclear and mitochondrial genomes of Babesia microti isolates.</title>
        <authorList>
            <person name="Cornillot E."/>
            <person name="Dassouli A."/>
            <person name="Garg A."/>
            <person name="Pachikara N."/>
            <person name="Randazzo S."/>
            <person name="Depoix D."/>
            <person name="Carcy B."/>
            <person name="Delbecq S."/>
            <person name="Frutos R."/>
            <person name="Silva J.C."/>
            <person name="Sutton R."/>
            <person name="Krause P.J."/>
            <person name="Mamoun C.B."/>
        </authorList>
    </citation>
    <scope>NUCLEOTIDE SEQUENCE [LARGE SCALE GENOMIC DNA]</scope>
    <source>
        <strain evidence="1 2">RI</strain>
    </source>
</reference>
<dbReference type="Proteomes" id="UP000002899">
    <property type="component" value="Chromosome IV"/>
</dbReference>
<accession>I7I9K3</accession>
<proteinExistence type="predicted"/>
<dbReference type="RefSeq" id="XP_012649597.1">
    <property type="nucleotide sequence ID" value="XM_012794143.1"/>
</dbReference>
<evidence type="ECO:0000313" key="1">
    <source>
        <dbReference type="EMBL" id="CCF75189.1"/>
    </source>
</evidence>
<gene>
    <name evidence="1" type="ORF">BmR1_04g04950</name>
</gene>
<sequence length="107" mass="12634">MAKRELSSNVRKLRFMQSNNVEKKRVPMKLDHPNVITNDTLGADLPWHLDEATNMQVLYDGLNTIGDIKGTYKVRYYTRRSFGEYNKVIDQFEKRTDETLLKLNKIR</sequence>